<proteinExistence type="predicted"/>
<keyword evidence="1" id="KW-1133">Transmembrane helix</keyword>
<reference evidence="3" key="1">
    <citation type="submission" date="2017-08" db="EMBL/GenBank/DDBJ databases">
        <title>Direct submision.</title>
        <authorList>
            <person name="Kim S.-J."/>
            <person name="Rhee S.-K."/>
        </authorList>
    </citation>
    <scope>NUCLEOTIDE SEQUENCE [LARGE SCALE GENOMIC DNA]</scope>
    <source>
        <strain evidence="3">GI5</strain>
    </source>
</reference>
<accession>A0A2K9LSC5</accession>
<dbReference type="InterPro" id="IPR016936">
    <property type="entry name" value="UCP029693"/>
</dbReference>
<dbReference type="OrthoDB" id="5821246at2"/>
<evidence type="ECO:0000313" key="2">
    <source>
        <dbReference type="EMBL" id="AUM13734.1"/>
    </source>
</evidence>
<keyword evidence="1" id="KW-0812">Transmembrane</keyword>
<protein>
    <recommendedName>
        <fullName evidence="4">DUF2333 domain-containing protein</fullName>
    </recommendedName>
</protein>
<evidence type="ECO:0000313" key="3">
    <source>
        <dbReference type="Proteomes" id="UP000235116"/>
    </source>
</evidence>
<dbReference type="PIRSF" id="PIRSF029693">
    <property type="entry name" value="UCP029693"/>
    <property type="match status" value="1"/>
</dbReference>
<name>A0A2K9LSC5_9GAMM</name>
<organism evidence="2 3">
    <name type="scientific">Ketobacter alkanivorans</name>
    <dbReference type="NCBI Taxonomy" id="1917421"/>
    <lineage>
        <taxon>Bacteria</taxon>
        <taxon>Pseudomonadati</taxon>
        <taxon>Pseudomonadota</taxon>
        <taxon>Gammaproteobacteria</taxon>
        <taxon>Pseudomonadales</taxon>
        <taxon>Ketobacteraceae</taxon>
        <taxon>Ketobacter</taxon>
    </lineage>
</organism>
<dbReference type="EMBL" id="CP022684">
    <property type="protein sequence ID" value="AUM13734.1"/>
    <property type="molecule type" value="Genomic_DNA"/>
</dbReference>
<dbReference type="Pfam" id="PF10095">
    <property type="entry name" value="DUF2333"/>
    <property type="match status" value="1"/>
</dbReference>
<dbReference type="AlphaFoldDB" id="A0A2K9LSC5"/>
<evidence type="ECO:0000256" key="1">
    <source>
        <dbReference type="SAM" id="Phobius"/>
    </source>
</evidence>
<evidence type="ECO:0008006" key="4">
    <source>
        <dbReference type="Google" id="ProtNLM"/>
    </source>
</evidence>
<keyword evidence="3" id="KW-1185">Reference proteome</keyword>
<keyword evidence="1" id="KW-0472">Membrane</keyword>
<sequence>MDAYDNKSILGKLITALVVVYLLVAVGLGVYWSVEPEMWDVERVVEQDAAAQGKQPQVGFATTSTLIRLTDTLINKPNGGYITNDIAPPGIWLDNMPNWEFGVLVQIRDMSRALRKDIARSQSTSREDLDLARAEPQLHFDNKSFWFPSTEGEYETGINYLRAYQARLLDDDATNAQFYARADNLRNWLADVETRLGSLSQKLSASVGKDQINVDLAGDTAARQSTQSPQDMRLKTPFTQIDDVFYEARGASFALIHLLKAIEIDFKEVLEKKNAMVSLRQIVRELESTQENVASPMILNGSGFGLFANHSLVMANYISRANAAIIDLRRLLEQG</sequence>
<dbReference type="KEGG" id="kak:Kalk_15460"/>
<gene>
    <name evidence="2" type="ORF">Kalk_15460</name>
</gene>
<dbReference type="Proteomes" id="UP000235116">
    <property type="component" value="Chromosome"/>
</dbReference>
<feature type="transmembrane region" description="Helical" evidence="1">
    <location>
        <begin position="12"/>
        <end position="34"/>
    </location>
</feature>